<protein>
    <submittedName>
        <fullName evidence="3">Uncharacterized protein</fullName>
    </submittedName>
</protein>
<keyword evidence="2" id="KW-0812">Transmembrane</keyword>
<evidence type="ECO:0000313" key="3">
    <source>
        <dbReference type="EMBL" id="PMD36150.1"/>
    </source>
</evidence>
<organism evidence="3 4">
    <name type="scientific">Hyaloscypha variabilis (strain UAMH 11265 / GT02V1 / F)</name>
    <name type="common">Meliniomyces variabilis</name>
    <dbReference type="NCBI Taxonomy" id="1149755"/>
    <lineage>
        <taxon>Eukaryota</taxon>
        <taxon>Fungi</taxon>
        <taxon>Dikarya</taxon>
        <taxon>Ascomycota</taxon>
        <taxon>Pezizomycotina</taxon>
        <taxon>Leotiomycetes</taxon>
        <taxon>Helotiales</taxon>
        <taxon>Hyaloscyphaceae</taxon>
        <taxon>Hyaloscypha</taxon>
        <taxon>Hyaloscypha variabilis</taxon>
    </lineage>
</organism>
<name>A0A2J6RCB3_HYAVF</name>
<feature type="transmembrane region" description="Helical" evidence="2">
    <location>
        <begin position="63"/>
        <end position="90"/>
    </location>
</feature>
<evidence type="ECO:0000256" key="1">
    <source>
        <dbReference type="SAM" id="MobiDB-lite"/>
    </source>
</evidence>
<proteinExistence type="predicted"/>
<evidence type="ECO:0000256" key="2">
    <source>
        <dbReference type="SAM" id="Phobius"/>
    </source>
</evidence>
<sequence>MTDFEMPLGMSISSSFKSNDPVPTERHRRIHKQPRPNDHDAGANLYVTLLSIYNVSPTSPSTLIHMAFLMSQPIVSFLVTVLTSVSSIIIN</sequence>
<feature type="region of interest" description="Disordered" evidence="1">
    <location>
        <begin position="1"/>
        <end position="39"/>
    </location>
</feature>
<dbReference type="Proteomes" id="UP000235786">
    <property type="component" value="Unassembled WGS sequence"/>
</dbReference>
<keyword evidence="4" id="KW-1185">Reference proteome</keyword>
<dbReference type="AlphaFoldDB" id="A0A2J6RCB3"/>
<keyword evidence="2" id="KW-0472">Membrane</keyword>
<evidence type="ECO:0000313" key="4">
    <source>
        <dbReference type="Proteomes" id="UP000235786"/>
    </source>
</evidence>
<keyword evidence="2" id="KW-1133">Transmembrane helix</keyword>
<gene>
    <name evidence="3" type="ORF">L207DRAFT_102796</name>
</gene>
<dbReference type="EMBL" id="KZ613951">
    <property type="protein sequence ID" value="PMD36150.1"/>
    <property type="molecule type" value="Genomic_DNA"/>
</dbReference>
<reference evidence="3 4" key="1">
    <citation type="submission" date="2016-04" db="EMBL/GenBank/DDBJ databases">
        <title>A degradative enzymes factory behind the ericoid mycorrhizal symbiosis.</title>
        <authorList>
            <consortium name="DOE Joint Genome Institute"/>
            <person name="Martino E."/>
            <person name="Morin E."/>
            <person name="Grelet G."/>
            <person name="Kuo A."/>
            <person name="Kohler A."/>
            <person name="Daghino S."/>
            <person name="Barry K."/>
            <person name="Choi C."/>
            <person name="Cichocki N."/>
            <person name="Clum A."/>
            <person name="Copeland A."/>
            <person name="Hainaut M."/>
            <person name="Haridas S."/>
            <person name="Labutti K."/>
            <person name="Lindquist E."/>
            <person name="Lipzen A."/>
            <person name="Khouja H.-R."/>
            <person name="Murat C."/>
            <person name="Ohm R."/>
            <person name="Olson A."/>
            <person name="Spatafora J."/>
            <person name="Veneault-Fourrey C."/>
            <person name="Henrissat B."/>
            <person name="Grigoriev I."/>
            <person name="Martin F."/>
            <person name="Perotto S."/>
        </authorList>
    </citation>
    <scope>NUCLEOTIDE SEQUENCE [LARGE SCALE GENOMIC DNA]</scope>
    <source>
        <strain evidence="3 4">F</strain>
    </source>
</reference>
<accession>A0A2J6RCB3</accession>